<evidence type="ECO:0000313" key="2">
    <source>
        <dbReference type="EMBL" id="SDD28651.1"/>
    </source>
</evidence>
<dbReference type="Proteomes" id="UP000199320">
    <property type="component" value="Unassembled WGS sequence"/>
</dbReference>
<gene>
    <name evidence="3" type="ORF">SAMN04488694_10465</name>
    <name evidence="2" type="ORF">SAMN05192552_101762</name>
</gene>
<evidence type="ECO:0000313" key="5">
    <source>
        <dbReference type="Proteomes" id="UP000324021"/>
    </source>
</evidence>
<dbReference type="Pfam" id="PF24035">
    <property type="entry name" value="DUF7344"/>
    <property type="match status" value="1"/>
</dbReference>
<accession>A0A1G6THX7</accession>
<reference evidence="3" key="1">
    <citation type="submission" date="2016-10" db="EMBL/GenBank/DDBJ databases">
        <authorList>
            <person name="de Groot N.N."/>
        </authorList>
    </citation>
    <scope>NUCLEOTIDE SEQUENCE [LARGE SCALE GENOMIC DNA]</scope>
    <source>
        <strain evidence="3">CDM_6</strain>
    </source>
</reference>
<dbReference type="InterPro" id="IPR055768">
    <property type="entry name" value="DUF7344"/>
</dbReference>
<protein>
    <recommendedName>
        <fullName evidence="1">DUF7344 domain-containing protein</fullName>
    </recommendedName>
</protein>
<dbReference type="EMBL" id="FMZP01000017">
    <property type="protein sequence ID" value="SDD28651.1"/>
    <property type="molecule type" value="Genomic_DNA"/>
</dbReference>
<reference evidence="4 5" key="2">
    <citation type="submission" date="2016-10" db="EMBL/GenBank/DDBJ databases">
        <authorList>
            <person name="Varghese N."/>
            <person name="Submissions S."/>
        </authorList>
    </citation>
    <scope>NUCLEOTIDE SEQUENCE [LARGE SCALE GENOMIC DNA]</scope>
    <source>
        <strain evidence="2 5">CDM_1</strain>
        <strain evidence="4">CDM_6</strain>
    </source>
</reference>
<dbReference type="InterPro" id="IPR036388">
    <property type="entry name" value="WH-like_DNA-bd_sf"/>
</dbReference>
<evidence type="ECO:0000259" key="1">
    <source>
        <dbReference type="Pfam" id="PF24035"/>
    </source>
</evidence>
<dbReference type="Proteomes" id="UP000324021">
    <property type="component" value="Unassembled WGS sequence"/>
</dbReference>
<dbReference type="OrthoDB" id="247722at2157"/>
<dbReference type="AlphaFoldDB" id="A0A1G6THX7"/>
<dbReference type="RefSeq" id="WP_092930875.1">
    <property type="nucleotide sequence ID" value="NZ_FMZP01000017.1"/>
</dbReference>
<feature type="domain" description="DUF7344" evidence="1">
    <location>
        <begin position="27"/>
        <end position="111"/>
    </location>
</feature>
<proteinExistence type="predicted"/>
<dbReference type="EMBL" id="FOIC01000004">
    <property type="protein sequence ID" value="SET15533.1"/>
    <property type="molecule type" value="Genomic_DNA"/>
</dbReference>
<evidence type="ECO:0000313" key="4">
    <source>
        <dbReference type="Proteomes" id="UP000199320"/>
    </source>
</evidence>
<sequence length="133" mass="14614">MIPLLRSPESLTSFGESASDGVDTAMKLLAHRYRRSVLQYLEDGDGSATLTELAVDIATQDAATEPNAISDHGDVSARERRTVRISLHHTHIPKLAAADVIDYERETETVTLCERGRTLLERDDAIRGLGNVE</sequence>
<name>A0A1G6THX7_9EURY</name>
<keyword evidence="4" id="KW-1185">Reference proteome</keyword>
<organism evidence="2 5">
    <name type="scientific">Natrinema hispanicum</name>
    <dbReference type="NCBI Taxonomy" id="392421"/>
    <lineage>
        <taxon>Archaea</taxon>
        <taxon>Methanobacteriati</taxon>
        <taxon>Methanobacteriota</taxon>
        <taxon>Stenosarchaea group</taxon>
        <taxon>Halobacteria</taxon>
        <taxon>Halobacteriales</taxon>
        <taxon>Natrialbaceae</taxon>
        <taxon>Natrinema</taxon>
    </lineage>
</organism>
<dbReference type="Gene3D" id="1.10.10.10">
    <property type="entry name" value="Winged helix-like DNA-binding domain superfamily/Winged helix DNA-binding domain"/>
    <property type="match status" value="1"/>
</dbReference>
<evidence type="ECO:0000313" key="3">
    <source>
        <dbReference type="EMBL" id="SET15533.1"/>
    </source>
</evidence>